<organism evidence="2 3">
    <name type="scientific">Popillia japonica</name>
    <name type="common">Japanese beetle</name>
    <dbReference type="NCBI Taxonomy" id="7064"/>
    <lineage>
        <taxon>Eukaryota</taxon>
        <taxon>Metazoa</taxon>
        <taxon>Ecdysozoa</taxon>
        <taxon>Arthropoda</taxon>
        <taxon>Hexapoda</taxon>
        <taxon>Insecta</taxon>
        <taxon>Pterygota</taxon>
        <taxon>Neoptera</taxon>
        <taxon>Endopterygota</taxon>
        <taxon>Coleoptera</taxon>
        <taxon>Polyphaga</taxon>
        <taxon>Scarabaeiformia</taxon>
        <taxon>Scarabaeidae</taxon>
        <taxon>Rutelinae</taxon>
        <taxon>Popillia</taxon>
    </lineage>
</organism>
<evidence type="ECO:0000256" key="1">
    <source>
        <dbReference type="SAM" id="MobiDB-lite"/>
    </source>
</evidence>
<dbReference type="Proteomes" id="UP001458880">
    <property type="component" value="Unassembled WGS sequence"/>
</dbReference>
<dbReference type="AlphaFoldDB" id="A0AAW1IDC6"/>
<accession>A0AAW1IDC6</accession>
<gene>
    <name evidence="2" type="ORF">QE152_g36504</name>
</gene>
<feature type="region of interest" description="Disordered" evidence="1">
    <location>
        <begin position="1"/>
        <end position="32"/>
    </location>
</feature>
<proteinExistence type="predicted"/>
<keyword evidence="3" id="KW-1185">Reference proteome</keyword>
<name>A0AAW1IDC6_POPJA</name>
<feature type="region of interest" description="Disordered" evidence="1">
    <location>
        <begin position="45"/>
        <end position="88"/>
    </location>
</feature>
<dbReference type="EMBL" id="JASPKY010000649">
    <property type="protein sequence ID" value="KAK9687363.1"/>
    <property type="molecule type" value="Genomic_DNA"/>
</dbReference>
<sequence>MSDERHSSKTNGGSDRQHRRRFGQFPGTYSDADCTHPTCIYLNAQNSQKKKEGSDSFRAPTPTPTVPIPHASTSTPKTRKRKLQKDDDDGVRAITDILRSVELQRHEKDADRMGNKAFLASILPFLDKMSDEVVMEARGGSYAYYASGASCHEKKRQK</sequence>
<reference evidence="2 3" key="1">
    <citation type="journal article" date="2024" name="BMC Genomics">
        <title>De novo assembly and annotation of Popillia japonica's genome with initial clues to its potential as an invasive pest.</title>
        <authorList>
            <person name="Cucini C."/>
            <person name="Boschi S."/>
            <person name="Funari R."/>
            <person name="Cardaioli E."/>
            <person name="Iannotti N."/>
            <person name="Marturano G."/>
            <person name="Paoli F."/>
            <person name="Bruttini M."/>
            <person name="Carapelli A."/>
            <person name="Frati F."/>
            <person name="Nardi F."/>
        </authorList>
    </citation>
    <scope>NUCLEOTIDE SEQUENCE [LARGE SCALE GENOMIC DNA]</scope>
    <source>
        <strain evidence="2">DMR45628</strain>
    </source>
</reference>
<comment type="caution">
    <text evidence="2">The sequence shown here is derived from an EMBL/GenBank/DDBJ whole genome shotgun (WGS) entry which is preliminary data.</text>
</comment>
<evidence type="ECO:0008006" key="4">
    <source>
        <dbReference type="Google" id="ProtNLM"/>
    </source>
</evidence>
<evidence type="ECO:0000313" key="3">
    <source>
        <dbReference type="Proteomes" id="UP001458880"/>
    </source>
</evidence>
<evidence type="ECO:0000313" key="2">
    <source>
        <dbReference type="EMBL" id="KAK9687363.1"/>
    </source>
</evidence>
<protein>
    <recommendedName>
        <fullName evidence="4">BESS domain-containing protein</fullName>
    </recommendedName>
</protein>